<feature type="compositionally biased region" description="Basic and acidic residues" evidence="6">
    <location>
        <begin position="1"/>
        <end position="11"/>
    </location>
</feature>
<feature type="domain" description="RRM" evidence="7">
    <location>
        <begin position="378"/>
        <end position="456"/>
    </location>
</feature>
<dbReference type="InterPro" id="IPR012677">
    <property type="entry name" value="Nucleotide-bd_a/b_plait_sf"/>
</dbReference>
<dbReference type="Proteomes" id="UP000695022">
    <property type="component" value="Unplaced"/>
</dbReference>
<proteinExistence type="inferred from homology"/>
<organism evidence="8 9">
    <name type="scientific">Priapulus caudatus</name>
    <name type="common">Priapulid worm</name>
    <dbReference type="NCBI Taxonomy" id="37621"/>
    <lineage>
        <taxon>Eukaryota</taxon>
        <taxon>Metazoa</taxon>
        <taxon>Ecdysozoa</taxon>
        <taxon>Scalidophora</taxon>
        <taxon>Priapulida</taxon>
        <taxon>Priapulimorpha</taxon>
        <taxon>Priapulimorphida</taxon>
        <taxon>Priapulidae</taxon>
        <taxon>Priapulus</taxon>
    </lineage>
</organism>
<feature type="region of interest" description="Disordered" evidence="6">
    <location>
        <begin position="78"/>
        <end position="108"/>
    </location>
</feature>
<dbReference type="PANTHER" id="PTHR47640">
    <property type="entry name" value="TRNA SELENOCYSTEINE 1-ASSOCIATED PROTEIN 1-RELATED-RELATED"/>
    <property type="match status" value="1"/>
</dbReference>
<evidence type="ECO:0000256" key="6">
    <source>
        <dbReference type="SAM" id="MobiDB-lite"/>
    </source>
</evidence>
<dbReference type="InterPro" id="IPR050825">
    <property type="entry name" value="RBM42_RBP45_47-like"/>
</dbReference>
<name>A0ABM1E7Q6_PRICU</name>
<dbReference type="PROSITE" id="PS50102">
    <property type="entry name" value="RRM"/>
    <property type="match status" value="1"/>
</dbReference>
<protein>
    <recommendedName>
        <fullName evidence="2">RNA-binding protein 42</fullName>
    </recommendedName>
    <alternativeName>
        <fullName evidence="4">RNA-binding motif protein 42</fullName>
    </alternativeName>
</protein>
<evidence type="ECO:0000256" key="1">
    <source>
        <dbReference type="ARBA" id="ARBA00007408"/>
    </source>
</evidence>
<reference evidence="9" key="1">
    <citation type="submission" date="2025-08" db="UniProtKB">
        <authorList>
            <consortium name="RefSeq"/>
        </authorList>
    </citation>
    <scope>IDENTIFICATION</scope>
</reference>
<comment type="similarity">
    <text evidence="1">Belongs to the RRM RBM42 family.</text>
</comment>
<feature type="region of interest" description="Disordered" evidence="6">
    <location>
        <begin position="135"/>
        <end position="205"/>
    </location>
</feature>
<gene>
    <name evidence="9" type="primary">LOC106809605</name>
</gene>
<dbReference type="InterPro" id="IPR035979">
    <property type="entry name" value="RBD_domain_sf"/>
</dbReference>
<dbReference type="SUPFAM" id="SSF54928">
    <property type="entry name" value="RNA-binding domain, RBD"/>
    <property type="match status" value="1"/>
</dbReference>
<accession>A0ABM1E7Q6</accession>
<evidence type="ECO:0000256" key="4">
    <source>
        <dbReference type="ARBA" id="ARBA00030574"/>
    </source>
</evidence>
<dbReference type="PANTHER" id="PTHR47640:SF11">
    <property type="entry name" value="RNA-BINDING PROTEIN 42"/>
    <property type="match status" value="1"/>
</dbReference>
<dbReference type="SMART" id="SM00360">
    <property type="entry name" value="RRM"/>
    <property type="match status" value="1"/>
</dbReference>
<dbReference type="GeneID" id="106809605"/>
<evidence type="ECO:0000256" key="3">
    <source>
        <dbReference type="ARBA" id="ARBA00022884"/>
    </source>
</evidence>
<dbReference type="InterPro" id="IPR034215">
    <property type="entry name" value="RBM42_RRM"/>
</dbReference>
<feature type="region of interest" description="Disordered" evidence="6">
    <location>
        <begin position="1"/>
        <end position="65"/>
    </location>
</feature>
<evidence type="ECO:0000313" key="9">
    <source>
        <dbReference type="RefSeq" id="XP_014668227.1"/>
    </source>
</evidence>
<evidence type="ECO:0000313" key="8">
    <source>
        <dbReference type="Proteomes" id="UP000695022"/>
    </source>
</evidence>
<dbReference type="Gene3D" id="3.30.70.330">
    <property type="match status" value="1"/>
</dbReference>
<keyword evidence="8" id="KW-1185">Reference proteome</keyword>
<evidence type="ECO:0000259" key="7">
    <source>
        <dbReference type="PROSITE" id="PS50102"/>
    </source>
</evidence>
<dbReference type="InterPro" id="IPR000504">
    <property type="entry name" value="RRM_dom"/>
</dbReference>
<feature type="compositionally biased region" description="Low complexity" evidence="6">
    <location>
        <begin position="156"/>
        <end position="175"/>
    </location>
</feature>
<evidence type="ECO:0000256" key="5">
    <source>
        <dbReference type="PROSITE-ProRule" id="PRU00176"/>
    </source>
</evidence>
<dbReference type="Pfam" id="PF00076">
    <property type="entry name" value="RRM_1"/>
    <property type="match status" value="1"/>
</dbReference>
<keyword evidence="3 5" id="KW-0694">RNA-binding</keyword>
<dbReference type="CDD" id="cd12383">
    <property type="entry name" value="RRM_RBM42"/>
    <property type="match status" value="1"/>
</dbReference>
<dbReference type="RefSeq" id="XP_014668227.1">
    <property type="nucleotide sequence ID" value="XM_014812741.1"/>
</dbReference>
<sequence length="477" mass="52432">MAGRREQHSDMNPDLLAEMDRFEKEISSPSDIPLPPGVILSSPRPPPERASGKNNDQANRPIIRASTFDLVAEELKTRNTQKLLSSPPPPPPSMGGVVTPSLQGSFQSIPSNTQVGHVQSPQSSAMFVPHQLHHRTQQPPRLPGPFMHGPARPFEGSSGSSAMVPGSSGMPSGHVGPRGSLPGYGSNGPPMRHMGQRPAIRPPGTYNIPSKMGSSADGPMPNFGQERLFAPLQGGVIDKPPMRPKPSQVVYSAKPTLYKDTNKRHKKDDKPIIEKIMEADQALVEQPLLETQAAAATQPAGPTSVSASGALTPTPVTLSAAGDAIISDDLERRLKETEMAFIHKQKQQKTKKEKKIVRMAGGQVWEDNSLLEWDPDDFRIFCGDLGNEVNDEILARAFSKYPTFQKAKVVRDKRTQKTKGYGFVSFKDPQDFSRAMREMDGKYVGSRPIKLRKSAWKDRNIDIVKKKQKEKKRLGLR</sequence>
<evidence type="ECO:0000256" key="2">
    <source>
        <dbReference type="ARBA" id="ARBA00015192"/>
    </source>
</evidence>